<dbReference type="GO" id="GO:0004190">
    <property type="term" value="F:aspartic-type endopeptidase activity"/>
    <property type="evidence" value="ECO:0007669"/>
    <property type="project" value="UniProtKB-KW"/>
</dbReference>
<keyword evidence="1" id="KW-0645">Protease</keyword>
<evidence type="ECO:0000259" key="6">
    <source>
        <dbReference type="PROSITE" id="PS50994"/>
    </source>
</evidence>
<feature type="region of interest" description="Disordered" evidence="5">
    <location>
        <begin position="309"/>
        <end position="332"/>
    </location>
</feature>
<evidence type="ECO:0000256" key="5">
    <source>
        <dbReference type="SAM" id="MobiDB-lite"/>
    </source>
</evidence>
<dbReference type="Pfam" id="PF25597">
    <property type="entry name" value="SH3_retrovirus"/>
    <property type="match status" value="1"/>
</dbReference>
<dbReference type="Pfam" id="PF14223">
    <property type="entry name" value="Retrotran_gag_2"/>
    <property type="match status" value="1"/>
</dbReference>
<organism evidence="7 8">
    <name type="scientific">Cajanus cajan</name>
    <name type="common">Pigeon pea</name>
    <name type="synonym">Cajanus indicus</name>
    <dbReference type="NCBI Taxonomy" id="3821"/>
    <lineage>
        <taxon>Eukaryota</taxon>
        <taxon>Viridiplantae</taxon>
        <taxon>Streptophyta</taxon>
        <taxon>Embryophyta</taxon>
        <taxon>Tracheophyta</taxon>
        <taxon>Spermatophyta</taxon>
        <taxon>Magnoliopsida</taxon>
        <taxon>eudicotyledons</taxon>
        <taxon>Gunneridae</taxon>
        <taxon>Pentapetalae</taxon>
        <taxon>rosids</taxon>
        <taxon>fabids</taxon>
        <taxon>Fabales</taxon>
        <taxon>Fabaceae</taxon>
        <taxon>Papilionoideae</taxon>
        <taxon>50 kb inversion clade</taxon>
        <taxon>NPAAA clade</taxon>
        <taxon>indigoferoid/millettioid clade</taxon>
        <taxon>Phaseoleae</taxon>
        <taxon>Cajanus</taxon>
    </lineage>
</organism>
<feature type="region of interest" description="Disordered" evidence="5">
    <location>
        <begin position="221"/>
        <end position="257"/>
    </location>
</feature>
<dbReference type="Proteomes" id="UP000075243">
    <property type="component" value="Chromosome 7"/>
</dbReference>
<dbReference type="EMBL" id="CM003609">
    <property type="protein sequence ID" value="KYP64199.1"/>
    <property type="molecule type" value="Genomic_DNA"/>
</dbReference>
<keyword evidence="2" id="KW-0479">Metal-binding</keyword>
<dbReference type="InterPro" id="IPR054722">
    <property type="entry name" value="PolX-like_BBD"/>
</dbReference>
<feature type="compositionally biased region" description="Polar residues" evidence="5">
    <location>
        <begin position="221"/>
        <end position="238"/>
    </location>
</feature>
<dbReference type="Pfam" id="PF07727">
    <property type="entry name" value="RVT_2"/>
    <property type="match status" value="1"/>
</dbReference>
<reference evidence="7 8" key="1">
    <citation type="journal article" date="2012" name="Nat. Biotechnol.">
        <title>Draft genome sequence of pigeonpea (Cajanus cajan), an orphan legume crop of resource-poor farmers.</title>
        <authorList>
            <person name="Varshney R.K."/>
            <person name="Chen W."/>
            <person name="Li Y."/>
            <person name="Bharti A.K."/>
            <person name="Saxena R.K."/>
            <person name="Schlueter J.A."/>
            <person name="Donoghue M.T."/>
            <person name="Azam S."/>
            <person name="Fan G."/>
            <person name="Whaley A.M."/>
            <person name="Farmer A.D."/>
            <person name="Sheridan J."/>
            <person name="Iwata A."/>
            <person name="Tuteja R."/>
            <person name="Penmetsa R.V."/>
            <person name="Wu W."/>
            <person name="Upadhyaya H.D."/>
            <person name="Yang S.P."/>
            <person name="Shah T."/>
            <person name="Saxena K.B."/>
            <person name="Michael T."/>
            <person name="McCombie W.R."/>
            <person name="Yang B."/>
            <person name="Zhang G."/>
            <person name="Yang H."/>
            <person name="Wang J."/>
            <person name="Spillane C."/>
            <person name="Cook D.R."/>
            <person name="May G.D."/>
            <person name="Xu X."/>
            <person name="Jackson S.A."/>
        </authorList>
    </citation>
    <scope>NUCLEOTIDE SEQUENCE [LARGE SCALE GENOMIC DNA]</scope>
    <source>
        <strain evidence="8">cv. Asha</strain>
    </source>
</reference>
<dbReference type="PANTHER" id="PTHR42648:SF26">
    <property type="entry name" value="INTEGRASE CATALYTIC DOMAIN-CONTAINING PROTEIN"/>
    <property type="match status" value="1"/>
</dbReference>
<feature type="compositionally biased region" description="Low complexity" evidence="5">
    <location>
        <begin position="844"/>
        <end position="864"/>
    </location>
</feature>
<accession>A0A151TAX5</accession>
<dbReference type="InterPro" id="IPR001584">
    <property type="entry name" value="Integrase_cat-core"/>
</dbReference>
<dbReference type="GO" id="GO:0046872">
    <property type="term" value="F:metal ion binding"/>
    <property type="evidence" value="ECO:0007669"/>
    <property type="project" value="UniProtKB-KW"/>
</dbReference>
<dbReference type="Gene3D" id="3.30.420.10">
    <property type="entry name" value="Ribonuclease H-like superfamily/Ribonuclease H"/>
    <property type="match status" value="1"/>
</dbReference>
<name>A0A151TAX5_CAJCA</name>
<dbReference type="Gramene" id="C.cajan_18255.t">
    <property type="protein sequence ID" value="C.cajan_18255.t"/>
    <property type="gene ID" value="C.cajan_18255"/>
</dbReference>
<feature type="region of interest" description="Disordered" evidence="5">
    <location>
        <begin position="817"/>
        <end position="866"/>
    </location>
</feature>
<evidence type="ECO:0000256" key="3">
    <source>
        <dbReference type="ARBA" id="ARBA00022750"/>
    </source>
</evidence>
<feature type="compositionally biased region" description="Low complexity" evidence="5">
    <location>
        <begin position="321"/>
        <end position="332"/>
    </location>
</feature>
<dbReference type="InterPro" id="IPR012337">
    <property type="entry name" value="RNaseH-like_sf"/>
</dbReference>
<keyword evidence="4" id="KW-0378">Hydrolase</keyword>
<dbReference type="Pfam" id="PF00665">
    <property type="entry name" value="rve"/>
    <property type="match status" value="1"/>
</dbReference>
<evidence type="ECO:0000256" key="2">
    <source>
        <dbReference type="ARBA" id="ARBA00022723"/>
    </source>
</evidence>
<dbReference type="OMA" id="WKEAMHE"/>
<dbReference type="InterPro" id="IPR039537">
    <property type="entry name" value="Retrotran_Ty1/copia-like"/>
</dbReference>
<dbReference type="InterPro" id="IPR025724">
    <property type="entry name" value="GAG-pre-integrase_dom"/>
</dbReference>
<dbReference type="GO" id="GO:0006508">
    <property type="term" value="P:proteolysis"/>
    <property type="evidence" value="ECO:0007669"/>
    <property type="project" value="UniProtKB-KW"/>
</dbReference>
<feature type="compositionally biased region" description="Low complexity" evidence="5">
    <location>
        <begin position="817"/>
        <end position="829"/>
    </location>
</feature>
<evidence type="ECO:0000313" key="8">
    <source>
        <dbReference type="Proteomes" id="UP000075243"/>
    </source>
</evidence>
<dbReference type="PANTHER" id="PTHR42648">
    <property type="entry name" value="TRANSPOSASE, PUTATIVE-RELATED"/>
    <property type="match status" value="1"/>
</dbReference>
<dbReference type="PROSITE" id="PS50994">
    <property type="entry name" value="INTEGRASE"/>
    <property type="match status" value="1"/>
</dbReference>
<gene>
    <name evidence="7" type="ORF">KK1_018789</name>
</gene>
<feature type="domain" description="Integrase catalytic" evidence="6">
    <location>
        <begin position="554"/>
        <end position="718"/>
    </location>
</feature>
<keyword evidence="3" id="KW-0064">Aspartyl protease</keyword>
<dbReference type="Pfam" id="PF22936">
    <property type="entry name" value="Pol_BBD"/>
    <property type="match status" value="1"/>
</dbReference>
<dbReference type="GO" id="GO:0003676">
    <property type="term" value="F:nucleic acid binding"/>
    <property type="evidence" value="ECO:0007669"/>
    <property type="project" value="InterPro"/>
</dbReference>
<dbReference type="InterPro" id="IPR036397">
    <property type="entry name" value="RNaseH_sf"/>
</dbReference>
<protein>
    <submittedName>
        <fullName evidence="7">Retrovirus-related Pol polyprotein from transposon TNT 1-94</fullName>
    </submittedName>
</protein>
<evidence type="ECO:0000313" key="7">
    <source>
        <dbReference type="EMBL" id="KYP64199.1"/>
    </source>
</evidence>
<proteinExistence type="predicted"/>
<feature type="compositionally biased region" description="Basic residues" evidence="5">
    <location>
        <begin position="245"/>
        <end position="254"/>
    </location>
</feature>
<dbReference type="GO" id="GO:0015074">
    <property type="term" value="P:DNA integration"/>
    <property type="evidence" value="ECO:0007669"/>
    <property type="project" value="InterPro"/>
</dbReference>
<dbReference type="InterPro" id="IPR043502">
    <property type="entry name" value="DNA/RNA_pol_sf"/>
</dbReference>
<evidence type="ECO:0000256" key="1">
    <source>
        <dbReference type="ARBA" id="ARBA00022670"/>
    </source>
</evidence>
<dbReference type="SUPFAM" id="SSF56672">
    <property type="entry name" value="DNA/RNA polymerases"/>
    <property type="match status" value="1"/>
</dbReference>
<keyword evidence="8" id="KW-1185">Reference proteome</keyword>
<dbReference type="CDD" id="cd09272">
    <property type="entry name" value="RNase_HI_RT_Ty1"/>
    <property type="match status" value="1"/>
</dbReference>
<dbReference type="InterPro" id="IPR057670">
    <property type="entry name" value="SH3_retrovirus"/>
</dbReference>
<dbReference type="InterPro" id="IPR013103">
    <property type="entry name" value="RVT_2"/>
</dbReference>
<dbReference type="Pfam" id="PF13976">
    <property type="entry name" value="gag_pre-integrs"/>
    <property type="match status" value="1"/>
</dbReference>
<dbReference type="SUPFAM" id="SSF53098">
    <property type="entry name" value="Ribonuclease H-like"/>
    <property type="match status" value="1"/>
</dbReference>
<evidence type="ECO:0000256" key="4">
    <source>
        <dbReference type="ARBA" id="ARBA00022801"/>
    </source>
</evidence>
<sequence length="1408" mass="156801">MTWQQQVTAVIRAHDLERFVVNPKIPLKFLTPEDRDANLVNPEYTAWDRKDSLLVSWLLATLSESIQARVVSCRHSYQIWDLVFQHFQSLTKIKATQLRLELRTIKKGTRSCSDYLLRISTIVETLASIGSPISPREHAECILGGLPPEYDSLISTVTAFVSRDDHFSPAELETMILAQEARLDQAKTAAIQEPLSINLAQASSVPTNVPNVNLAFQPPLMTNSQPNPVQNFSPQPQAGFNNHGGRGRGSRGGRNRGSQVQCQICHKRGHEASTCYQLSNSLALGASWSPYSLGGSLPGSVFHPPGFTYPTAPANPPPRPRTASASAAPPAAPTLNTATAWIPDSGASHHATPDPQYLLQSAQFTGAEHIAMANGQGTSITSVGSNMFRSPMHPSTILSLKDLLLVPSLTKNLISVSKFAKDNNVYFVFHPHSCFVKSQDLNETLLEGHLGEDGLYHFHPHLATKTSSNTNIEQNLIFSKPDPCIFLSEKCNSVVPNTYKQWHLRLGHPHHDSLTRALQTCNIRLPTVNKISDFCDSCCIAKSHRLPSHPSTTIYSKPLELVFLDVWGPASLESSCGYLYFLTCVDACTKYVWIYLLRRKSDVFSNFQNFKALAEKQFQLPLKSVQTDGGGEFRALISFFQQEGILHRLTCPYTHHQNGTVERRHRHIVELGLAMLHHSTLPLNFWDHAFLTATYLINRLPSSSVGFQSPYKLIHHKDPDYTFLKVFGCSCFPLLRPYNQHKLQPRSEECVFLGYSPLHKGYKCLSKSGRIYISKDVIFNEGRFPYHDLFVTATSDSIPATSVSTLPSLVCSHNPSSSTLVSPTVPTNSGSSESNFSLPSMPDNSSTNSPPASSSSPSLSAPPLNIHPMITRSKNGILQPRLNPTLLLSNVEPKTVKSALTDPHWLSAMQAELTALHDNHTWTLVDLPPGRKSIGCKWVFRLKENPDGSINKYKARLVAKGFHQQPGVDFSETFSPVVKPVTIRIVLSLAVTFQWPLRQLDINNAFLNGMLEEDIYMSQPPGFIEPNSKHLVCKLHKSLYGLKQAPRAWFDRLTSVLLKLGFHKSKCDPSLFIFSTPSAIVYMLIYVDDIILTGNSSSLMQQFINHLHATFSLKDLGTLDYFLGIEVKSLSNGRLLLSQHKYISDLLTKVKMEDSKGISTPMIGGQQLAKTGTLFNDPTLYRSVVGALQYATITRPEIAFSVNKVSQFMCSPMEEHWKVVKRILRYLKGTLKHGLVFTPARSSSSFNLTAFTDADWAADPNDRRSTSAACIYLGPNLVSWWSKKQLLVARSSTEAEYRALAQAVTEVLWIQSLLQELKIRFNTPMVLCDNQSTVALSHNPVLHSRSKHMELDIFFVREKVISKALVVSHIPSQHQYADLLTKALSPKRFLSLRSKLNVADPSDMLHPP</sequence>